<evidence type="ECO:0000256" key="2">
    <source>
        <dbReference type="ARBA" id="ARBA00023015"/>
    </source>
</evidence>
<keyword evidence="9" id="KW-1185">Reference proteome</keyword>
<dbReference type="CDD" id="cd06171">
    <property type="entry name" value="Sigma70_r4"/>
    <property type="match status" value="1"/>
</dbReference>
<dbReference type="InterPro" id="IPR013325">
    <property type="entry name" value="RNA_pol_sigma_r2"/>
</dbReference>
<dbReference type="InterPro" id="IPR013249">
    <property type="entry name" value="RNA_pol_sigma70_r4_t2"/>
</dbReference>
<keyword evidence="2" id="KW-0805">Transcription regulation</keyword>
<protein>
    <submittedName>
        <fullName evidence="8">RNA polymerase sigma factor</fullName>
    </submittedName>
</protein>
<evidence type="ECO:0000256" key="5">
    <source>
        <dbReference type="ARBA" id="ARBA00023163"/>
    </source>
</evidence>
<dbReference type="InterPro" id="IPR014284">
    <property type="entry name" value="RNA_pol_sigma-70_dom"/>
</dbReference>
<evidence type="ECO:0000259" key="7">
    <source>
        <dbReference type="Pfam" id="PF08281"/>
    </source>
</evidence>
<dbReference type="SUPFAM" id="SSF88946">
    <property type="entry name" value="Sigma2 domain of RNA polymerase sigma factors"/>
    <property type="match status" value="1"/>
</dbReference>
<evidence type="ECO:0000256" key="3">
    <source>
        <dbReference type="ARBA" id="ARBA00023082"/>
    </source>
</evidence>
<dbReference type="Gene3D" id="1.10.10.10">
    <property type="entry name" value="Winged helix-like DNA-binding domain superfamily/Winged helix DNA-binding domain"/>
    <property type="match status" value="1"/>
</dbReference>
<feature type="domain" description="RNA polymerase sigma factor 70 region 4 type 2" evidence="7">
    <location>
        <begin position="118"/>
        <end position="169"/>
    </location>
</feature>
<keyword evidence="5" id="KW-0804">Transcription</keyword>
<sequence>MATRIDEQAMIAQLKAHDEAALMSLVTLYGAFIRQVVWHQLRTAAERSDTADVENRIFYKVWAKIDQFDPARGTFEAWLGTIAKHQALDYQRGLKASLAALDIDTVILADQPPAEEADLEALFAALSAPERQVFERYFVQQQTVPEIAKALHIKPSTVYQHISRGRKKLRQGGESDGSHS</sequence>
<evidence type="ECO:0000256" key="1">
    <source>
        <dbReference type="ARBA" id="ARBA00010641"/>
    </source>
</evidence>
<evidence type="ECO:0000313" key="9">
    <source>
        <dbReference type="Proteomes" id="UP001597249"/>
    </source>
</evidence>
<evidence type="ECO:0000313" key="8">
    <source>
        <dbReference type="EMBL" id="MFD1392346.1"/>
    </source>
</evidence>
<dbReference type="InterPro" id="IPR007627">
    <property type="entry name" value="RNA_pol_sigma70_r2"/>
</dbReference>
<comment type="similarity">
    <text evidence="1">Belongs to the sigma-70 factor family. ECF subfamily.</text>
</comment>
<name>A0ABW4B643_9LACO</name>
<dbReference type="Proteomes" id="UP001597249">
    <property type="component" value="Unassembled WGS sequence"/>
</dbReference>
<gene>
    <name evidence="8" type="ORF">ACFQ3L_01940</name>
</gene>
<comment type="caution">
    <text evidence="8">The sequence shown here is derived from an EMBL/GenBank/DDBJ whole genome shotgun (WGS) entry which is preliminary data.</text>
</comment>
<accession>A0ABW4B643</accession>
<keyword evidence="3" id="KW-0731">Sigma factor</keyword>
<reference evidence="9" key="1">
    <citation type="journal article" date="2019" name="Int. J. Syst. Evol. Microbiol.">
        <title>The Global Catalogue of Microorganisms (GCM) 10K type strain sequencing project: providing services to taxonomists for standard genome sequencing and annotation.</title>
        <authorList>
            <consortium name="The Broad Institute Genomics Platform"/>
            <consortium name="The Broad Institute Genome Sequencing Center for Infectious Disease"/>
            <person name="Wu L."/>
            <person name="Ma J."/>
        </authorList>
    </citation>
    <scope>NUCLEOTIDE SEQUENCE [LARGE SCALE GENOMIC DNA]</scope>
    <source>
        <strain evidence="9">CCM 8911</strain>
    </source>
</reference>
<dbReference type="InterPro" id="IPR013324">
    <property type="entry name" value="RNA_pol_sigma_r3/r4-like"/>
</dbReference>
<dbReference type="NCBIfam" id="TIGR02937">
    <property type="entry name" value="sigma70-ECF"/>
    <property type="match status" value="1"/>
</dbReference>
<organism evidence="8 9">
    <name type="scientific">Lacticaseibacillus jixianensis</name>
    <dbReference type="NCBI Taxonomy" id="2486012"/>
    <lineage>
        <taxon>Bacteria</taxon>
        <taxon>Bacillati</taxon>
        <taxon>Bacillota</taxon>
        <taxon>Bacilli</taxon>
        <taxon>Lactobacillales</taxon>
        <taxon>Lactobacillaceae</taxon>
        <taxon>Lacticaseibacillus</taxon>
    </lineage>
</organism>
<keyword evidence="4" id="KW-0238">DNA-binding</keyword>
<dbReference type="PANTHER" id="PTHR43133">
    <property type="entry name" value="RNA POLYMERASE ECF-TYPE SIGMA FACTO"/>
    <property type="match status" value="1"/>
</dbReference>
<dbReference type="SUPFAM" id="SSF88659">
    <property type="entry name" value="Sigma3 and sigma4 domains of RNA polymerase sigma factors"/>
    <property type="match status" value="1"/>
</dbReference>
<dbReference type="Pfam" id="PF08281">
    <property type="entry name" value="Sigma70_r4_2"/>
    <property type="match status" value="1"/>
</dbReference>
<dbReference type="InterPro" id="IPR039425">
    <property type="entry name" value="RNA_pol_sigma-70-like"/>
</dbReference>
<evidence type="ECO:0000259" key="6">
    <source>
        <dbReference type="Pfam" id="PF04542"/>
    </source>
</evidence>
<dbReference type="InterPro" id="IPR036388">
    <property type="entry name" value="WH-like_DNA-bd_sf"/>
</dbReference>
<feature type="domain" description="RNA polymerase sigma-70 region 2" evidence="6">
    <location>
        <begin position="28"/>
        <end position="93"/>
    </location>
</feature>
<dbReference type="PANTHER" id="PTHR43133:SF8">
    <property type="entry name" value="RNA POLYMERASE SIGMA FACTOR HI_1459-RELATED"/>
    <property type="match status" value="1"/>
</dbReference>
<dbReference type="Gene3D" id="1.10.1740.10">
    <property type="match status" value="1"/>
</dbReference>
<evidence type="ECO:0000256" key="4">
    <source>
        <dbReference type="ARBA" id="ARBA00023125"/>
    </source>
</evidence>
<proteinExistence type="inferred from homology"/>
<dbReference type="RefSeq" id="WP_125585302.1">
    <property type="nucleotide sequence ID" value="NZ_JBHTMO010000003.1"/>
</dbReference>
<dbReference type="Pfam" id="PF04542">
    <property type="entry name" value="Sigma70_r2"/>
    <property type="match status" value="1"/>
</dbReference>
<dbReference type="EMBL" id="JBHTMO010000003">
    <property type="protein sequence ID" value="MFD1392346.1"/>
    <property type="molecule type" value="Genomic_DNA"/>
</dbReference>